<dbReference type="Proteomes" id="UP001207468">
    <property type="component" value="Unassembled WGS sequence"/>
</dbReference>
<dbReference type="EMBL" id="JAGFNK010000001">
    <property type="protein sequence ID" value="KAI9513512.1"/>
    <property type="molecule type" value="Genomic_DNA"/>
</dbReference>
<organism evidence="1 2">
    <name type="scientific">Russula earlei</name>
    <dbReference type="NCBI Taxonomy" id="71964"/>
    <lineage>
        <taxon>Eukaryota</taxon>
        <taxon>Fungi</taxon>
        <taxon>Dikarya</taxon>
        <taxon>Basidiomycota</taxon>
        <taxon>Agaricomycotina</taxon>
        <taxon>Agaricomycetes</taxon>
        <taxon>Russulales</taxon>
        <taxon>Russulaceae</taxon>
        <taxon>Russula</taxon>
    </lineage>
</organism>
<protein>
    <submittedName>
        <fullName evidence="1">DHH phosphoesterase</fullName>
    </submittedName>
</protein>
<keyword evidence="2" id="KW-1185">Reference proteome</keyword>
<gene>
    <name evidence="1" type="ORF">F5148DRAFT_971898</name>
</gene>
<name>A0ACC0URT4_9AGAM</name>
<sequence length="414" mass="45423">MSNVVKPNEPISSPANFSHFLSEQKSGYLRAVEEGEMKKNIWTISMGNEAGDLDSLASAVSYAWYASRHLGQPTVPLLQTVRVDLPLRAENLYALEFSGVDPTDLLTGDELLADSPPAVKYAIVDHNTLAGRFAADDNARVVAIVDHHMDEHHHLDASPRIIEVPTGSCSSLIARLIQKEWPEGMNRAVARLLLSAVLIDTGGLKAGGKAEVTDRGVAPFLLEKAELGDLSLGAVVDVKEVKDLTQLLELRKSSVDMLSPRDLIRRDYKEYRFVPAWKAEGTVLIGLASVPKSITAIAGDKKGRRALATAWIGWLTERGLDALGVLTSWRDGEKEGSKGKHRREMAWVVRNDKELKKRLWKGLEDSEELKVSRKKMGGMEGAGGEDLKIRVFEQGDAQATRKVIAPLVKAIVEI</sequence>
<evidence type="ECO:0000313" key="2">
    <source>
        <dbReference type="Proteomes" id="UP001207468"/>
    </source>
</evidence>
<evidence type="ECO:0000313" key="1">
    <source>
        <dbReference type="EMBL" id="KAI9513512.1"/>
    </source>
</evidence>
<accession>A0ACC0URT4</accession>
<comment type="caution">
    <text evidence="1">The sequence shown here is derived from an EMBL/GenBank/DDBJ whole genome shotgun (WGS) entry which is preliminary data.</text>
</comment>
<proteinExistence type="predicted"/>
<reference evidence="1" key="1">
    <citation type="submission" date="2021-03" db="EMBL/GenBank/DDBJ databases">
        <title>Evolutionary priming and transition to the ectomycorrhizal habit in an iconic lineage of mushroom-forming fungi: is preadaptation a requirement?</title>
        <authorList>
            <consortium name="DOE Joint Genome Institute"/>
            <person name="Looney B.P."/>
            <person name="Miyauchi S."/>
            <person name="Morin E."/>
            <person name="Drula E."/>
            <person name="Courty P.E."/>
            <person name="Chicoki N."/>
            <person name="Fauchery L."/>
            <person name="Kohler A."/>
            <person name="Kuo A."/>
            <person name="LaButti K."/>
            <person name="Pangilinan J."/>
            <person name="Lipzen A."/>
            <person name="Riley R."/>
            <person name="Andreopoulos W."/>
            <person name="He G."/>
            <person name="Johnson J."/>
            <person name="Barry K.W."/>
            <person name="Grigoriev I.V."/>
            <person name="Nagy L."/>
            <person name="Hibbett D."/>
            <person name="Henrissat B."/>
            <person name="Matheny P.B."/>
            <person name="Labbe J."/>
            <person name="Martin A.F."/>
        </authorList>
    </citation>
    <scope>NUCLEOTIDE SEQUENCE</scope>
    <source>
        <strain evidence="1">BPL698</strain>
    </source>
</reference>